<protein>
    <submittedName>
        <fullName evidence="1">Uncharacterized protein</fullName>
    </submittedName>
</protein>
<proteinExistence type="predicted"/>
<name>A0A0A9HMD6_ARUDO</name>
<organism evidence="1">
    <name type="scientific">Arundo donax</name>
    <name type="common">Giant reed</name>
    <name type="synonym">Donax arundinaceus</name>
    <dbReference type="NCBI Taxonomy" id="35708"/>
    <lineage>
        <taxon>Eukaryota</taxon>
        <taxon>Viridiplantae</taxon>
        <taxon>Streptophyta</taxon>
        <taxon>Embryophyta</taxon>
        <taxon>Tracheophyta</taxon>
        <taxon>Spermatophyta</taxon>
        <taxon>Magnoliopsida</taxon>
        <taxon>Liliopsida</taxon>
        <taxon>Poales</taxon>
        <taxon>Poaceae</taxon>
        <taxon>PACMAD clade</taxon>
        <taxon>Arundinoideae</taxon>
        <taxon>Arundineae</taxon>
        <taxon>Arundo</taxon>
    </lineage>
</organism>
<accession>A0A0A9HMD6</accession>
<evidence type="ECO:0000313" key="1">
    <source>
        <dbReference type="EMBL" id="JAE34043.1"/>
    </source>
</evidence>
<sequence>MRPERRRVAAAARA</sequence>
<dbReference type="EMBL" id="GBRH01163853">
    <property type="protein sequence ID" value="JAE34043.1"/>
    <property type="molecule type" value="Transcribed_RNA"/>
</dbReference>
<reference evidence="1" key="1">
    <citation type="submission" date="2014-09" db="EMBL/GenBank/DDBJ databases">
        <authorList>
            <person name="Magalhaes I.L.F."/>
            <person name="Oliveira U."/>
            <person name="Santos F.R."/>
            <person name="Vidigal T.H.D.A."/>
            <person name="Brescovit A.D."/>
            <person name="Santos A.J."/>
        </authorList>
    </citation>
    <scope>NUCLEOTIDE SEQUENCE</scope>
    <source>
        <tissue evidence="1">Shoot tissue taken approximately 20 cm above the soil surface</tissue>
    </source>
</reference>
<reference evidence="1" key="2">
    <citation type="journal article" date="2015" name="Data Brief">
        <title>Shoot transcriptome of the giant reed, Arundo donax.</title>
        <authorList>
            <person name="Barrero R.A."/>
            <person name="Guerrero F.D."/>
            <person name="Moolhuijzen P."/>
            <person name="Goolsby J.A."/>
            <person name="Tidwell J."/>
            <person name="Bellgard S.E."/>
            <person name="Bellgard M.I."/>
        </authorList>
    </citation>
    <scope>NUCLEOTIDE SEQUENCE</scope>
    <source>
        <tissue evidence="1">Shoot tissue taken approximately 20 cm above the soil surface</tissue>
    </source>
</reference>